<dbReference type="RefSeq" id="WP_236332667.1">
    <property type="nucleotide sequence ID" value="NZ_CAKMMG010000001.1"/>
</dbReference>
<feature type="transmembrane region" description="Helical" evidence="1">
    <location>
        <begin position="6"/>
        <end position="25"/>
    </location>
</feature>
<name>A0ABM9BW97_9BACL</name>
<dbReference type="EMBL" id="CAKMMG010000001">
    <property type="protein sequence ID" value="CAH1196217.1"/>
    <property type="molecule type" value="Genomic_DNA"/>
</dbReference>
<sequence length="128" mass="14614">MEFLQNSFITLGVIPVVPFFIVYLIGMGLKQDKRKNFLLAMDVTTLFLLLSVSALFNILFHAKFGFYFILLIVLISAGLIGGAQNRIKGKVDGKRLFRAVWRLSFFFLSSMYVLFMVVVLIQYISQAM</sequence>
<dbReference type="InterPro" id="IPR024515">
    <property type="entry name" value="DUF3397"/>
</dbReference>
<organism evidence="2 3">
    <name type="scientific">Paenibacillus auburnensis</name>
    <dbReference type="NCBI Taxonomy" id="2905649"/>
    <lineage>
        <taxon>Bacteria</taxon>
        <taxon>Bacillati</taxon>
        <taxon>Bacillota</taxon>
        <taxon>Bacilli</taxon>
        <taxon>Bacillales</taxon>
        <taxon>Paenibacillaceae</taxon>
        <taxon>Paenibacillus</taxon>
    </lineage>
</organism>
<keyword evidence="1" id="KW-0472">Membrane</keyword>
<evidence type="ECO:0000256" key="1">
    <source>
        <dbReference type="SAM" id="Phobius"/>
    </source>
</evidence>
<gene>
    <name evidence="2" type="ORF">PAECIP111892_02185</name>
</gene>
<keyword evidence="1" id="KW-1133">Transmembrane helix</keyword>
<reference evidence="2" key="1">
    <citation type="submission" date="2022-01" db="EMBL/GenBank/DDBJ databases">
        <authorList>
            <person name="Criscuolo A."/>
        </authorList>
    </citation>
    <scope>NUCLEOTIDE SEQUENCE</scope>
    <source>
        <strain evidence="2">CIP111892</strain>
    </source>
</reference>
<keyword evidence="1" id="KW-0812">Transmembrane</keyword>
<proteinExistence type="predicted"/>
<feature type="transmembrane region" description="Helical" evidence="1">
    <location>
        <begin position="37"/>
        <end position="58"/>
    </location>
</feature>
<feature type="transmembrane region" description="Helical" evidence="1">
    <location>
        <begin position="103"/>
        <end position="124"/>
    </location>
</feature>
<evidence type="ECO:0000313" key="3">
    <source>
        <dbReference type="Proteomes" id="UP000838324"/>
    </source>
</evidence>
<keyword evidence="3" id="KW-1185">Reference proteome</keyword>
<protein>
    <recommendedName>
        <fullName evidence="4">DUF3397 domain-containing protein</fullName>
    </recommendedName>
</protein>
<evidence type="ECO:0008006" key="4">
    <source>
        <dbReference type="Google" id="ProtNLM"/>
    </source>
</evidence>
<comment type="caution">
    <text evidence="2">The sequence shown here is derived from an EMBL/GenBank/DDBJ whole genome shotgun (WGS) entry which is preliminary data.</text>
</comment>
<feature type="transmembrane region" description="Helical" evidence="1">
    <location>
        <begin position="64"/>
        <end position="83"/>
    </location>
</feature>
<dbReference type="Pfam" id="PF11877">
    <property type="entry name" value="DUF3397"/>
    <property type="match status" value="1"/>
</dbReference>
<accession>A0ABM9BW97</accession>
<evidence type="ECO:0000313" key="2">
    <source>
        <dbReference type="EMBL" id="CAH1196217.1"/>
    </source>
</evidence>
<dbReference type="Proteomes" id="UP000838324">
    <property type="component" value="Unassembled WGS sequence"/>
</dbReference>